<feature type="chain" id="PRO_5040421422" description="Secreted protein" evidence="2">
    <location>
        <begin position="20"/>
        <end position="1147"/>
    </location>
</feature>
<keyword evidence="4" id="KW-1185">Reference proteome</keyword>
<dbReference type="EMBL" id="AVOT02003693">
    <property type="protein sequence ID" value="MBW0474308.1"/>
    <property type="molecule type" value="Genomic_DNA"/>
</dbReference>
<proteinExistence type="predicted"/>
<evidence type="ECO:0000256" key="1">
    <source>
        <dbReference type="SAM" id="Coils"/>
    </source>
</evidence>
<feature type="signal peptide" evidence="2">
    <location>
        <begin position="1"/>
        <end position="19"/>
    </location>
</feature>
<evidence type="ECO:0008006" key="5">
    <source>
        <dbReference type="Google" id="ProtNLM"/>
    </source>
</evidence>
<evidence type="ECO:0000313" key="4">
    <source>
        <dbReference type="Proteomes" id="UP000765509"/>
    </source>
</evidence>
<dbReference type="OrthoDB" id="2499263at2759"/>
<reference evidence="3" key="1">
    <citation type="submission" date="2021-03" db="EMBL/GenBank/DDBJ databases">
        <title>Draft genome sequence of rust myrtle Austropuccinia psidii MF-1, a brazilian biotype.</title>
        <authorList>
            <person name="Quecine M.C."/>
            <person name="Pachon D.M.R."/>
            <person name="Bonatelli M.L."/>
            <person name="Correr F.H."/>
            <person name="Franceschini L.M."/>
            <person name="Leite T.F."/>
            <person name="Margarido G.R.A."/>
            <person name="Almeida C.A."/>
            <person name="Ferrarezi J.A."/>
            <person name="Labate C.A."/>
        </authorList>
    </citation>
    <scope>NUCLEOTIDE SEQUENCE</scope>
    <source>
        <strain evidence="3">MF-1</strain>
    </source>
</reference>
<accession>A0A9Q3GNN4</accession>
<protein>
    <recommendedName>
        <fullName evidence="5">Secreted protein</fullName>
    </recommendedName>
</protein>
<gene>
    <name evidence="3" type="ORF">O181_014023</name>
</gene>
<dbReference type="Proteomes" id="UP000765509">
    <property type="component" value="Unassembled WGS sequence"/>
</dbReference>
<evidence type="ECO:0000313" key="3">
    <source>
        <dbReference type="EMBL" id="MBW0474308.1"/>
    </source>
</evidence>
<keyword evidence="2" id="KW-0732">Signal</keyword>
<feature type="coiled-coil region" evidence="1">
    <location>
        <begin position="47"/>
        <end position="103"/>
    </location>
</feature>
<organism evidence="3 4">
    <name type="scientific">Austropuccinia psidii MF-1</name>
    <dbReference type="NCBI Taxonomy" id="1389203"/>
    <lineage>
        <taxon>Eukaryota</taxon>
        <taxon>Fungi</taxon>
        <taxon>Dikarya</taxon>
        <taxon>Basidiomycota</taxon>
        <taxon>Pucciniomycotina</taxon>
        <taxon>Pucciniomycetes</taxon>
        <taxon>Pucciniales</taxon>
        <taxon>Sphaerophragmiaceae</taxon>
        <taxon>Austropuccinia</taxon>
    </lineage>
</organism>
<name>A0A9Q3GNN4_9BASI</name>
<dbReference type="AlphaFoldDB" id="A0A9Q3GNN4"/>
<comment type="caution">
    <text evidence="3">The sequence shown here is derived from an EMBL/GenBank/DDBJ whole genome shotgun (WGS) entry which is preliminary data.</text>
</comment>
<sequence>MKPFHHIIALAFLASFAQAGIKEARYAIKDEIQPFHPKIAASVTNNLKKLETNKSKEKTLFDELREKPESEIQRKLSSRQDIIDKLSKSYTSLKSSMKLLQENELLRIDYSSFTQAIHTPHPEGSYLQHISQNKAVVRESYARKSESRETALNIFEDLKDVYEKITILVANRLISLAGLHSQLAVITKTSKSNMPAWISVFFKSFAFLGLNDKELDLTSNLLSQEVALPKYFITMINQQAPEQLMKQIDAILHNLNFFTKDDKASAYETAQRLETQVLFETCAFQALDFLYENKLCDEAILKKFILTGTTLEKLHEHLKNIYRNPASHLTLIPEFSFLLNEWNTAHLHNLLAGFHEPERARLVEVMLIGAIQEYRTGAIMSSESPQMKPILNAVTEEDILKYWWSNDELSSLQQEKVKNWFLQLIEFFGQAGNSDRKVEYMISYYLLDFAESYQTAHFTNLLLTDPKRTSTFYSKLELFHAGVKLHENVNRLFECHYLLGHSIPKRIRIRIDINEAYREALRSRALQSRDIYTILLKGARDNKDVCKWINENSILNYHTLLPQHNQFFASMWFDKAILLDKIEDEDPFLRSYDYRSDNTERITRLAHEYSALRRSLEIFGRNDFLKVDDYLWTQPRVNREAERRYNVDFYSVGFRLLHPTHWADLPNRYLRDLEDLTRQMKEQAAQKTVREMWGKLKEICKEVTILGQHRLLQLKGVSSPSMAIKDSGKSPTDWLASFFARFAYLDQNELYSLNDVLLHEVTLPYDSLYREDEEKTTRLAIKLNSLLHEINTVLLSDELQQNTKVKRKETKILFEICIFQALDFMYSNQVCDEKVLKTFFSPKNTLERTYEHLRDLFTRRSSEGIYSYFALMPELSFLMNDWRTAHLHNVLAGEIIVMCLESSKQAYIVNLMMIKAMKKYRKIRSFDRSPEMMGIVDAITNDDELKRWWLPEASDSGLSQEEHVNTWIRQLVLFFGQAENSDKKYQYLLSYYLLNFIKTYHHNHFAALPFEDLGEEAVFNSKYELFEAGVRLHQTANRLLDYQFLPNLESHQKEFLTGPEITWDSENRLGEKVVRRAKYYNSIRNKFMSQKNTKICSWIKTNSIIHHFDSMAATPKDLFLKKENLWHLTTIDPGRISAKLYEVRKDI</sequence>
<keyword evidence="1" id="KW-0175">Coiled coil</keyword>
<evidence type="ECO:0000256" key="2">
    <source>
        <dbReference type="SAM" id="SignalP"/>
    </source>
</evidence>